<name>A0A7M7H0G9_APIME</name>
<evidence type="ECO:0000313" key="26">
    <source>
        <dbReference type="Proteomes" id="UP000005203"/>
    </source>
</evidence>
<feature type="region of interest" description="Disordered" evidence="22">
    <location>
        <begin position="1485"/>
        <end position="1526"/>
    </location>
</feature>
<comment type="subcellular location">
    <subcellularLocation>
        <location evidence="2">Cell projection</location>
    </subcellularLocation>
    <subcellularLocation>
        <location evidence="1">Cytoplasm</location>
        <location evidence="1">Cytoskeleton</location>
    </subcellularLocation>
</comment>
<evidence type="ECO:0000256" key="3">
    <source>
        <dbReference type="ARBA" id="ARBA00006998"/>
    </source>
</evidence>
<keyword evidence="7" id="KW-0716">Sensory transduction</keyword>
<dbReference type="PANTHER" id="PTHR46256:SF2">
    <property type="entry name" value="NEITHER INACTIVATION NOR AFTERPOTENTIAL PROTEIN C"/>
    <property type="match status" value="1"/>
</dbReference>
<dbReference type="SMART" id="SM00219">
    <property type="entry name" value="TyrKc"/>
    <property type="match status" value="1"/>
</dbReference>
<proteinExistence type="inferred from homology"/>
<evidence type="ECO:0000313" key="25">
    <source>
        <dbReference type="EnsemblMetazoa" id="XP_006571304"/>
    </source>
</evidence>
<evidence type="ECO:0000256" key="4">
    <source>
        <dbReference type="ARBA" id="ARBA00012513"/>
    </source>
</evidence>
<keyword evidence="9" id="KW-0677">Repeat</keyword>
<dbReference type="KEGG" id="ame:409937"/>
<reference evidence="27 29" key="2">
    <citation type="submission" date="2025-04" db="UniProtKB">
        <authorList>
            <consortium name="RefSeq"/>
        </authorList>
    </citation>
    <scope>IDENTIFICATION</scope>
    <source>
        <strain evidence="27 29">DH4</strain>
        <tissue evidence="27 29">Whole body</tissue>
    </source>
</reference>
<dbReference type="Gene3D" id="1.20.5.190">
    <property type="match status" value="1"/>
</dbReference>
<keyword evidence="10 21" id="KW-0547">Nucleotide-binding</keyword>
<dbReference type="EC" id="2.7.11.1" evidence="4"/>
<evidence type="ECO:0000256" key="22">
    <source>
        <dbReference type="SAM" id="MobiDB-lite"/>
    </source>
</evidence>
<dbReference type="InterPro" id="IPR000048">
    <property type="entry name" value="IQ_motif_EF-hand-BS"/>
</dbReference>
<evidence type="ECO:0000256" key="7">
    <source>
        <dbReference type="ARBA" id="ARBA00022606"/>
    </source>
</evidence>
<dbReference type="Gene3D" id="1.20.120.720">
    <property type="entry name" value="Myosin VI head, motor domain, U50 subdomain"/>
    <property type="match status" value="1"/>
</dbReference>
<dbReference type="SMART" id="SM00242">
    <property type="entry name" value="MYSc"/>
    <property type="match status" value="1"/>
</dbReference>
<keyword evidence="14 21" id="KW-0505">Motor protein</keyword>
<dbReference type="PROSITE" id="PS50011">
    <property type="entry name" value="PROTEIN_KINASE_DOM"/>
    <property type="match status" value="1"/>
</dbReference>
<dbReference type="EnsemblMetazoa" id="XM_006571241">
    <property type="protein sequence ID" value="XP_006571304"/>
    <property type="gene ID" value="LOC409937"/>
</dbReference>
<dbReference type="GO" id="GO:0016459">
    <property type="term" value="C:myosin complex"/>
    <property type="evidence" value="ECO:0007669"/>
    <property type="project" value="UniProtKB-KW"/>
</dbReference>
<dbReference type="PANTHER" id="PTHR46256">
    <property type="entry name" value="AGAP011099-PA"/>
    <property type="match status" value="1"/>
</dbReference>
<accession>A0A7M7H0G9</accession>
<dbReference type="Gene3D" id="1.20.58.530">
    <property type="match status" value="1"/>
</dbReference>
<evidence type="ECO:0000256" key="18">
    <source>
        <dbReference type="ARBA" id="ARBA00023305"/>
    </source>
</evidence>
<evidence type="ECO:0000259" key="23">
    <source>
        <dbReference type="PROSITE" id="PS50011"/>
    </source>
</evidence>
<dbReference type="SUPFAM" id="SSF56112">
    <property type="entry name" value="Protein kinase-like (PK-like)"/>
    <property type="match status" value="1"/>
</dbReference>
<dbReference type="EnsemblMetazoa" id="XM_006571240">
    <property type="protein sequence ID" value="XP_006571303"/>
    <property type="gene ID" value="LOC409937"/>
</dbReference>
<evidence type="ECO:0000256" key="1">
    <source>
        <dbReference type="ARBA" id="ARBA00004245"/>
    </source>
</evidence>
<evidence type="ECO:0000256" key="5">
    <source>
        <dbReference type="ARBA" id="ARBA00022490"/>
    </source>
</evidence>
<accession>A0A8B7KQ77</accession>
<evidence type="ECO:0000256" key="10">
    <source>
        <dbReference type="ARBA" id="ARBA00022741"/>
    </source>
</evidence>
<evidence type="ECO:0000256" key="8">
    <source>
        <dbReference type="ARBA" id="ARBA00022679"/>
    </source>
</evidence>
<keyword evidence="8" id="KW-0808">Transferase</keyword>
<evidence type="ECO:0000256" key="9">
    <source>
        <dbReference type="ARBA" id="ARBA00022737"/>
    </source>
</evidence>
<dbReference type="GO" id="GO:0004713">
    <property type="term" value="F:protein tyrosine kinase activity"/>
    <property type="evidence" value="ECO:0007669"/>
    <property type="project" value="InterPro"/>
</dbReference>
<dbReference type="CTD" id="34012"/>
<dbReference type="Gene3D" id="1.10.510.10">
    <property type="entry name" value="Transferase(Phosphotransferase) domain 1"/>
    <property type="match status" value="1"/>
</dbReference>
<feature type="compositionally biased region" description="Polar residues" evidence="22">
    <location>
        <begin position="1405"/>
        <end position="1416"/>
    </location>
</feature>
<evidence type="ECO:0000313" key="29">
    <source>
        <dbReference type="RefSeq" id="XP_016771838.2"/>
    </source>
</evidence>
<evidence type="ECO:0000256" key="13">
    <source>
        <dbReference type="ARBA" id="ARBA00023123"/>
    </source>
</evidence>
<dbReference type="RefSeq" id="XP_006571303.2">
    <property type="nucleotide sequence ID" value="XM_006571240.3"/>
</dbReference>
<dbReference type="InterPro" id="IPR000719">
    <property type="entry name" value="Prot_kinase_dom"/>
</dbReference>
<evidence type="ECO:0000256" key="19">
    <source>
        <dbReference type="ARBA" id="ARBA00047899"/>
    </source>
</evidence>
<dbReference type="Gene3D" id="1.10.10.820">
    <property type="match status" value="1"/>
</dbReference>
<feature type="compositionally biased region" description="Pro residues" evidence="22">
    <location>
        <begin position="1389"/>
        <end position="1401"/>
    </location>
</feature>
<dbReference type="GO" id="GO:0005524">
    <property type="term" value="F:ATP binding"/>
    <property type="evidence" value="ECO:0007669"/>
    <property type="project" value="UniProtKB-UniRule"/>
</dbReference>
<accession>A0A7M7ILZ0</accession>
<accession>A0A8B6Z9B0</accession>
<dbReference type="GO" id="GO:0007601">
    <property type="term" value="P:visual perception"/>
    <property type="evidence" value="ECO:0007669"/>
    <property type="project" value="UniProtKB-KW"/>
</dbReference>
<evidence type="ECO:0000256" key="15">
    <source>
        <dbReference type="ARBA" id="ARBA00023203"/>
    </source>
</evidence>
<evidence type="ECO:0000313" key="28">
    <source>
        <dbReference type="RefSeq" id="XP_006571304.2"/>
    </source>
</evidence>
<dbReference type="PRINTS" id="PR00193">
    <property type="entry name" value="MYOSINHEAVY"/>
</dbReference>
<keyword evidence="11" id="KW-0418">Kinase</keyword>
<keyword evidence="17" id="KW-0966">Cell projection</keyword>
<dbReference type="GO" id="GO:0030832">
    <property type="term" value="P:regulation of actin filament length"/>
    <property type="evidence" value="ECO:0007669"/>
    <property type="project" value="TreeGrafter"/>
</dbReference>
<comment type="catalytic activity">
    <reaction evidence="19">
        <text>L-threonyl-[protein] + ATP = O-phospho-L-threonyl-[protein] + ADP + H(+)</text>
        <dbReference type="Rhea" id="RHEA:46608"/>
        <dbReference type="Rhea" id="RHEA-COMP:11060"/>
        <dbReference type="Rhea" id="RHEA-COMP:11605"/>
        <dbReference type="ChEBI" id="CHEBI:15378"/>
        <dbReference type="ChEBI" id="CHEBI:30013"/>
        <dbReference type="ChEBI" id="CHEBI:30616"/>
        <dbReference type="ChEBI" id="CHEBI:61977"/>
        <dbReference type="ChEBI" id="CHEBI:456216"/>
        <dbReference type="EC" id="2.7.11.1"/>
    </reaction>
</comment>
<evidence type="ECO:0000256" key="12">
    <source>
        <dbReference type="ARBA" id="ARBA00022840"/>
    </source>
</evidence>
<evidence type="ECO:0000313" key="27">
    <source>
        <dbReference type="RefSeq" id="XP_006571303.2"/>
    </source>
</evidence>
<sequence>MSDYGYGDRGMREQRRRREDREEDFNDRGRSAVQRLDSIQDPGKRYLLRDCIGSGVCGDVYEAIDRQAENKRVAVKVQKLTPESESMILEEYRILRDYTSHPNLPDFYGIYRRRSGKKTEYDQIWFVMELCDGGTVMDLVHGLLAMNKKMREEHISFILKEVIQAMIYLNENNVMHRDIRGSNILLTKEGEIKLVDFGLSRTCQSEIGKRYTCVGSPSWMAPEVAISKGNNSEGYGNRADVWAIGITAIELADGKPPFQDMHPTRALFQIIRNPPPTLNRPSNWSQNFNDFISECLEKNPENRPFMGEIIEHPFLADLPDNDFLLTKEIKILMMDACEKGKQERKLEILVRKGFLKTHQTDPLEPMFMEDLAALETLTEDAILDELHERLRQGYYHSFIGDILLILNPNEQQDIYGSDFHTKYQFKSRSDNAPHIYSVADSAYQDVMHNNEAQHILLAGESNSGKTTNMMYLIQHLMYLGKSLQDIGGRFIRAIKIIQAFSNAATPLNPNSTRCVLQVQTTYGSSGKASGGIFWLYQLEKWRVSTRDRNQSNFHVLYYFYDGMDAINKLKQYHLPPGRRMRYLRISEKGTERKRSFKVRNDPRGNVTKFEDFKESLKILEMEEHCEMIWKVLAAILILGEIRFIEDNNGEADMDNNDAANKVAELLNLDEKKFSWALLNYCMIVNGNAVRRKHTYEEAKEARDVLANTIYQRLVDWIVNTINVKFTLTRSLFGDKYAINVMDLFGFECFAVNRLEQLVVNTMNEQMQCYYNQRVFAWEMQEQEEEAIPMQRLQFYDNKNAIDNLMGKDRGLFSIIDEASKNMLDYTHVISKIQNRAGSVYIKVVSSHEFTVAHYTGKLIYDASEIAEKNRDFLPPEMIETLRQSAIGTVKEMFTNKLTKSGNLTIIDEHSKLEEKKTNKSKWGTLMQEASKLRRFNTTSRGQFSQIRKMRTCAATFKSTSLEILKNLSIGGGSGGMHFIRCIRSDLEGTPRGFYREVVRQQIRALAVLDTAKARQYGYPHRITFPEFLRRYQFLAFDFDETVEINKDNCRLLLIRLKLEGWIIGKTKVFLKYYNEEYLSRLYETQVKKIIKVQCMMRAFLARKNMASKITSNVKKEIVKKASIKGKSTVELTEEEAAVVVQKVYRGHLVRAEMKPLLTKEKMSMQMIDMMKFYSSKWRSKSIFQVLLRYRAARYQDLVQFSQQVHLFNQAIVVSLATTNNGISIDKVNTNVSASTYLGQMRPPEVHKLPFNFYSELPFTYPNKGIKNVGYASSLASDEEHEAWDAPLQRHTVPWATRNSRTKDVEVQTTNSPHRVHSNTEGQDLIDTPFSRDPNVSIRCPPDALSQGRMDDSGYHYASRSITPVPPANAHNPRSNYDNVGSIRSRKHAPPPPVPFNQPQPPLIRSTDNYSSNIRSKSNVDTATYNWEYNENKSNKSSGNPNRINPIQELQMIGRRDNYDGNEDSDEPPFNFQAMLRKTPYRASLKRPSVFESHSHSPSPLPSTGYRGNRESESNVVYKSGGSRRDSLEWSPNEMVRMSEKYAKEGAWGGGEDRSGIGGNAPSESVTAEIAPGIVIEGYVAEL</sequence>
<organism evidence="25">
    <name type="scientific">Apis mellifera</name>
    <name type="common">Honeybee</name>
    <dbReference type="NCBI Taxonomy" id="7460"/>
    <lineage>
        <taxon>Eukaryota</taxon>
        <taxon>Metazoa</taxon>
        <taxon>Ecdysozoa</taxon>
        <taxon>Arthropoda</taxon>
        <taxon>Hexapoda</taxon>
        <taxon>Insecta</taxon>
        <taxon>Pterygota</taxon>
        <taxon>Neoptera</taxon>
        <taxon>Endopterygota</taxon>
        <taxon>Hymenoptera</taxon>
        <taxon>Apocrita</taxon>
        <taxon>Aculeata</taxon>
        <taxon>Apoidea</taxon>
        <taxon>Anthophila</taxon>
        <taxon>Apidae</taxon>
        <taxon>Apis</taxon>
    </lineage>
</organism>
<dbReference type="GO" id="GO:0000146">
    <property type="term" value="F:microfilament motor activity"/>
    <property type="evidence" value="ECO:0007669"/>
    <property type="project" value="TreeGrafter"/>
</dbReference>
<keyword evidence="5" id="KW-0963">Cytoplasm</keyword>
<keyword evidence="16" id="KW-0206">Cytoskeleton</keyword>
<dbReference type="GeneID" id="409937"/>
<dbReference type="InterPro" id="IPR020635">
    <property type="entry name" value="Tyr_kinase_cat_dom"/>
</dbReference>
<evidence type="ECO:0000256" key="16">
    <source>
        <dbReference type="ARBA" id="ARBA00023212"/>
    </source>
</evidence>
<dbReference type="OrthoDB" id="6108017at2759"/>
<dbReference type="SMART" id="SM00015">
    <property type="entry name" value="IQ"/>
    <property type="match status" value="2"/>
</dbReference>
<dbReference type="InterPro" id="IPR011009">
    <property type="entry name" value="Kinase-like_dom_sf"/>
</dbReference>
<feature type="compositionally biased region" description="Basic and acidic residues" evidence="22">
    <location>
        <begin position="9"/>
        <end position="30"/>
    </location>
</feature>
<evidence type="ECO:0000256" key="21">
    <source>
        <dbReference type="PROSITE-ProRule" id="PRU00782"/>
    </source>
</evidence>
<dbReference type="CDD" id="cd23767">
    <property type="entry name" value="IQCD"/>
    <property type="match status" value="1"/>
</dbReference>
<comment type="similarity">
    <text evidence="3">In the C-terminal section; belongs to the TRAFAC class myosin-kinesin ATPase superfamily. Myosin family.</text>
</comment>
<dbReference type="InterPro" id="IPR052409">
    <property type="entry name" value="Myosin-III_kinase_activity"/>
</dbReference>
<keyword evidence="6" id="KW-0723">Serine/threonine-protein kinase</keyword>
<feature type="domain" description="Protein kinase" evidence="23">
    <location>
        <begin position="46"/>
        <end position="315"/>
    </location>
</feature>
<dbReference type="Gene3D" id="6.20.240.20">
    <property type="match status" value="1"/>
</dbReference>
<dbReference type="RefSeq" id="XP_006571304.2">
    <property type="nucleotide sequence ID" value="XM_006571241.3"/>
</dbReference>
<dbReference type="SUPFAM" id="SSF52540">
    <property type="entry name" value="P-loop containing nucleoside triphosphate hydrolases"/>
    <property type="match status" value="1"/>
</dbReference>
<dbReference type="PROSITE" id="PS51456">
    <property type="entry name" value="MYOSIN_MOTOR"/>
    <property type="match status" value="1"/>
</dbReference>
<dbReference type="InterPro" id="IPR008266">
    <property type="entry name" value="Tyr_kinase_AS"/>
</dbReference>
<dbReference type="Pfam" id="PF00612">
    <property type="entry name" value="IQ"/>
    <property type="match status" value="2"/>
</dbReference>
<feature type="domain" description="Myosin motor" evidence="24">
    <location>
        <begin position="366"/>
        <end position="1086"/>
    </location>
</feature>
<reference evidence="25" key="1">
    <citation type="submission" date="2021-01" db="UniProtKB">
        <authorList>
            <consortium name="EnsemblMetazoa"/>
        </authorList>
    </citation>
    <scope>IDENTIFICATION</scope>
    <source>
        <strain evidence="25">DH4</strain>
    </source>
</reference>
<dbReference type="GO" id="GO:0005737">
    <property type="term" value="C:cytoplasm"/>
    <property type="evidence" value="ECO:0007669"/>
    <property type="project" value="UniProtKB-ARBA"/>
</dbReference>
<feature type="binding site" evidence="21">
    <location>
        <begin position="459"/>
        <end position="466"/>
    </location>
    <ligand>
        <name>ATP</name>
        <dbReference type="ChEBI" id="CHEBI:30616"/>
    </ligand>
</feature>
<keyword evidence="15 21" id="KW-0009">Actin-binding</keyword>
<dbReference type="EnsemblMetazoa" id="XM_016916349">
    <property type="protein sequence ID" value="XP_016771838"/>
    <property type="gene ID" value="LOC409937"/>
</dbReference>
<evidence type="ECO:0000256" key="6">
    <source>
        <dbReference type="ARBA" id="ARBA00022527"/>
    </source>
</evidence>
<protein>
    <recommendedName>
        <fullName evidence="4">non-specific serine/threonine protein kinase</fullName>
        <ecNumber evidence="4">2.7.11.1</ecNumber>
    </recommendedName>
</protein>
<evidence type="ECO:0000256" key="2">
    <source>
        <dbReference type="ARBA" id="ARBA00004316"/>
    </source>
</evidence>
<comment type="caution">
    <text evidence="21">Lacks conserved residue(s) required for the propagation of feature annotation.</text>
</comment>
<evidence type="ECO:0000256" key="14">
    <source>
        <dbReference type="ARBA" id="ARBA00023175"/>
    </source>
</evidence>
<feature type="region of interest" description="Disordered" evidence="22">
    <location>
        <begin position="1300"/>
        <end position="1416"/>
    </location>
</feature>
<dbReference type="RefSeq" id="XP_016771838.2">
    <property type="nucleotide sequence ID" value="XM_016916349.2"/>
</dbReference>
<gene>
    <name evidence="27 28 29" type="primary">LOC409937</name>
</gene>
<comment type="catalytic activity">
    <reaction evidence="20">
        <text>L-seryl-[protein] + ATP = O-phospho-L-seryl-[protein] + ADP + H(+)</text>
        <dbReference type="Rhea" id="RHEA:17989"/>
        <dbReference type="Rhea" id="RHEA-COMP:9863"/>
        <dbReference type="Rhea" id="RHEA-COMP:11604"/>
        <dbReference type="ChEBI" id="CHEBI:15378"/>
        <dbReference type="ChEBI" id="CHEBI:29999"/>
        <dbReference type="ChEBI" id="CHEBI:30616"/>
        <dbReference type="ChEBI" id="CHEBI:83421"/>
        <dbReference type="ChEBI" id="CHEBI:456216"/>
        <dbReference type="EC" id="2.7.11.1"/>
    </reaction>
</comment>
<evidence type="ECO:0000259" key="24">
    <source>
        <dbReference type="PROSITE" id="PS51456"/>
    </source>
</evidence>
<feature type="region of interest" description="Disordered" evidence="22">
    <location>
        <begin position="1"/>
        <end position="30"/>
    </location>
</feature>
<dbReference type="InterPro" id="IPR001609">
    <property type="entry name" value="Myosin_head_motor_dom-like"/>
</dbReference>
<dbReference type="PROSITE" id="PS00109">
    <property type="entry name" value="PROTEIN_KINASE_TYR"/>
    <property type="match status" value="1"/>
</dbReference>
<evidence type="ECO:0000256" key="17">
    <source>
        <dbReference type="ARBA" id="ARBA00023273"/>
    </source>
</evidence>
<dbReference type="InterPro" id="IPR036961">
    <property type="entry name" value="Kinesin_motor_dom_sf"/>
</dbReference>
<dbReference type="GO" id="GO:0004674">
    <property type="term" value="F:protein serine/threonine kinase activity"/>
    <property type="evidence" value="ECO:0007669"/>
    <property type="project" value="UniProtKB-KW"/>
</dbReference>
<dbReference type="Proteomes" id="UP000005203">
    <property type="component" value="Linkage group LG1"/>
</dbReference>
<keyword evidence="26" id="KW-1185">Reference proteome</keyword>
<reference evidence="26" key="3">
    <citation type="submission" date="2025-05" db="UniProtKB">
        <authorList>
            <consortium name="RefSeq"/>
        </authorList>
    </citation>
    <scope>NUCLEOTIDE SEQUENCE [LARGE SCALE GENOMIC DNA]</scope>
    <source>
        <strain evidence="26 28">DH4</strain>
        <tissue evidence="28">Whole body</tissue>
    </source>
</reference>
<keyword evidence="18" id="KW-0844">Vision</keyword>
<keyword evidence="12 21" id="KW-0067">ATP-binding</keyword>
<dbReference type="Gene3D" id="3.40.850.10">
    <property type="entry name" value="Kinesin motor domain"/>
    <property type="match status" value="1"/>
</dbReference>
<evidence type="ECO:0000256" key="20">
    <source>
        <dbReference type="ARBA" id="ARBA00048679"/>
    </source>
</evidence>
<dbReference type="InterPro" id="IPR027417">
    <property type="entry name" value="P-loop_NTPase"/>
</dbReference>
<comment type="similarity">
    <text evidence="21">Belongs to the TRAFAC class myosin-kinesin ATPase superfamily. Myosin family.</text>
</comment>
<keyword evidence="13 21" id="KW-0518">Myosin</keyword>
<evidence type="ECO:0000256" key="11">
    <source>
        <dbReference type="ARBA" id="ARBA00022777"/>
    </source>
</evidence>
<dbReference type="GO" id="GO:0003779">
    <property type="term" value="F:actin binding"/>
    <property type="evidence" value="ECO:0007669"/>
    <property type="project" value="UniProtKB-KW"/>
</dbReference>
<dbReference type="Pfam" id="PF00069">
    <property type="entry name" value="Pkinase"/>
    <property type="match status" value="1"/>
</dbReference>
<dbReference type="GO" id="GO:0042995">
    <property type="term" value="C:cell projection"/>
    <property type="evidence" value="ECO:0007669"/>
    <property type="project" value="UniProtKB-SubCell"/>
</dbReference>
<dbReference type="PROSITE" id="PS50096">
    <property type="entry name" value="IQ"/>
    <property type="match status" value="2"/>
</dbReference>
<dbReference type="Pfam" id="PF00063">
    <property type="entry name" value="Myosin_head"/>
    <property type="match status" value="1"/>
</dbReference>